<feature type="compositionally biased region" description="Polar residues" evidence="1">
    <location>
        <begin position="1"/>
        <end position="11"/>
    </location>
</feature>
<evidence type="ECO:0000313" key="2">
    <source>
        <dbReference type="EMBL" id="ENH75547.1"/>
    </source>
</evidence>
<feature type="compositionally biased region" description="Acidic residues" evidence="1">
    <location>
        <begin position="188"/>
        <end position="205"/>
    </location>
</feature>
<dbReference type="OrthoDB" id="5045956at2759"/>
<feature type="compositionally biased region" description="Basic and acidic residues" evidence="1">
    <location>
        <begin position="143"/>
        <end position="160"/>
    </location>
</feature>
<dbReference type="OMA" id="TLHECAD"/>
<dbReference type="HOGENOM" id="CLU_1120223_0_0_1"/>
<dbReference type="Proteomes" id="UP000016928">
    <property type="component" value="Unassembled WGS sequence"/>
</dbReference>
<sequence length="257" mass="28933">MRNQTFYSPSSEDMPAPLKFPRRTSSLRNKRPLPHIVTTTEPGYNRQLFTLHECADDASRPYHKRSFSLGSSRTPTTPGLIDSPYSDVAPTLRMFSTSYVMTKPQGNSASYFESNVSNTRQAFNPSQQKPQGKVQNWLSKLPSRKDSPFGERRRDDEVSRILKSKQPCIVANASVTSTGVQKQFLDLDPEEDDESESSDSEDTGDLDSYHEALFRLSGTGNDSKPTFRVGKRSPFEDVLMRENEVSKSIENYATGLE</sequence>
<name>N4UWA5_FUSC1</name>
<accession>N4UWA5</accession>
<feature type="region of interest" description="Disordered" evidence="1">
    <location>
        <begin position="122"/>
        <end position="160"/>
    </location>
</feature>
<gene>
    <name evidence="2" type="ORF">FOC1_g10005521</name>
</gene>
<evidence type="ECO:0000313" key="3">
    <source>
        <dbReference type="Proteomes" id="UP000016928"/>
    </source>
</evidence>
<evidence type="ECO:0000256" key="1">
    <source>
        <dbReference type="SAM" id="MobiDB-lite"/>
    </source>
</evidence>
<protein>
    <submittedName>
        <fullName evidence="2">Uncharacterized protein</fullName>
    </submittedName>
</protein>
<dbReference type="AlphaFoldDB" id="N4UWA5"/>
<dbReference type="EMBL" id="KB729965">
    <property type="protein sequence ID" value="ENH75547.1"/>
    <property type="molecule type" value="Genomic_DNA"/>
</dbReference>
<feature type="region of interest" description="Disordered" evidence="1">
    <location>
        <begin position="188"/>
        <end position="231"/>
    </location>
</feature>
<feature type="compositionally biased region" description="Polar residues" evidence="1">
    <location>
        <begin position="122"/>
        <end position="138"/>
    </location>
</feature>
<feature type="region of interest" description="Disordered" evidence="1">
    <location>
        <begin position="1"/>
        <end position="32"/>
    </location>
</feature>
<proteinExistence type="predicted"/>
<reference evidence="3" key="2">
    <citation type="journal article" date="2014" name="PLoS ONE">
        <title>Genome and Transcriptome Analysis of the Fungal Pathogen Fusarium oxysporum f. sp. cubense Causing Banana Vascular Wilt Disease.</title>
        <authorList>
            <person name="Guo L."/>
            <person name="Han L."/>
            <person name="Yang L."/>
            <person name="Zeng H."/>
            <person name="Fan D."/>
            <person name="Zhu Y."/>
            <person name="Feng Y."/>
            <person name="Wang G."/>
            <person name="Peng C."/>
            <person name="Jiang X."/>
            <person name="Zhou D."/>
            <person name="Ni P."/>
            <person name="Liang C."/>
            <person name="Liu L."/>
            <person name="Wang J."/>
            <person name="Mao C."/>
            <person name="Fang X."/>
            <person name="Peng M."/>
            <person name="Huang J."/>
        </authorList>
    </citation>
    <scope>NUCLEOTIDE SEQUENCE [LARGE SCALE GENOMIC DNA]</scope>
    <source>
        <strain evidence="3">race 1</strain>
    </source>
</reference>
<reference evidence="3" key="1">
    <citation type="submission" date="2012-09" db="EMBL/GenBank/DDBJ databases">
        <title>Genome sequencing and comparative transcriptomics of race 1 and race 4 of banana pathogen: Fusarium oxysporum f. sp. cubense.</title>
        <authorList>
            <person name="Fang X."/>
            <person name="Huang J."/>
        </authorList>
    </citation>
    <scope>NUCLEOTIDE SEQUENCE [LARGE SCALE GENOMIC DNA]</scope>
    <source>
        <strain evidence="3">race 1</strain>
    </source>
</reference>
<dbReference type="VEuPathDB" id="FungiDB:FOC1_g10005521"/>
<organism evidence="2 3">
    <name type="scientific">Fusarium oxysporum f. sp. cubense (strain race 1)</name>
    <name type="common">Panama disease fungus</name>
    <dbReference type="NCBI Taxonomy" id="1229664"/>
    <lineage>
        <taxon>Eukaryota</taxon>
        <taxon>Fungi</taxon>
        <taxon>Dikarya</taxon>
        <taxon>Ascomycota</taxon>
        <taxon>Pezizomycotina</taxon>
        <taxon>Sordariomycetes</taxon>
        <taxon>Hypocreomycetidae</taxon>
        <taxon>Hypocreales</taxon>
        <taxon>Nectriaceae</taxon>
        <taxon>Fusarium</taxon>
        <taxon>Fusarium oxysporum species complex</taxon>
    </lineage>
</organism>